<dbReference type="InterPro" id="IPR011032">
    <property type="entry name" value="GroES-like_sf"/>
</dbReference>
<dbReference type="SUPFAM" id="SSF50129">
    <property type="entry name" value="GroES-like"/>
    <property type="match status" value="1"/>
</dbReference>
<evidence type="ECO:0000313" key="3">
    <source>
        <dbReference type="Proteomes" id="UP001596105"/>
    </source>
</evidence>
<dbReference type="RefSeq" id="WP_378081056.1">
    <property type="nucleotide sequence ID" value="NZ_JBHSMH010000003.1"/>
</dbReference>
<feature type="domain" description="Alcohol dehydrogenase-like N-terminal" evidence="1">
    <location>
        <begin position="4"/>
        <end position="39"/>
    </location>
</feature>
<dbReference type="Gene3D" id="3.90.180.10">
    <property type="entry name" value="Medium-chain alcohol dehydrogenases, catalytic domain"/>
    <property type="match status" value="1"/>
</dbReference>
<evidence type="ECO:0000259" key="1">
    <source>
        <dbReference type="Pfam" id="PF08240"/>
    </source>
</evidence>
<name>A0ABW0LQR2_9BACL</name>
<gene>
    <name evidence="2" type="ORF">ACFPPD_01155</name>
</gene>
<organism evidence="2 3">
    <name type="scientific">Cohnella suwonensis</name>
    <dbReference type="NCBI Taxonomy" id="696072"/>
    <lineage>
        <taxon>Bacteria</taxon>
        <taxon>Bacillati</taxon>
        <taxon>Bacillota</taxon>
        <taxon>Bacilli</taxon>
        <taxon>Bacillales</taxon>
        <taxon>Paenibacillaceae</taxon>
        <taxon>Cohnella</taxon>
    </lineage>
</organism>
<evidence type="ECO:0000313" key="2">
    <source>
        <dbReference type="EMBL" id="MFC5467307.1"/>
    </source>
</evidence>
<comment type="caution">
    <text evidence="2">The sequence shown here is derived from an EMBL/GenBank/DDBJ whole genome shotgun (WGS) entry which is preliminary data.</text>
</comment>
<dbReference type="InterPro" id="IPR013154">
    <property type="entry name" value="ADH-like_N"/>
</dbReference>
<keyword evidence="3" id="KW-1185">Reference proteome</keyword>
<reference evidence="3" key="1">
    <citation type="journal article" date="2019" name="Int. J. Syst. Evol. Microbiol.">
        <title>The Global Catalogue of Microorganisms (GCM) 10K type strain sequencing project: providing services to taxonomists for standard genome sequencing and annotation.</title>
        <authorList>
            <consortium name="The Broad Institute Genomics Platform"/>
            <consortium name="The Broad Institute Genome Sequencing Center for Infectious Disease"/>
            <person name="Wu L."/>
            <person name="Ma J."/>
        </authorList>
    </citation>
    <scope>NUCLEOTIDE SEQUENCE [LARGE SCALE GENOMIC DNA]</scope>
    <source>
        <strain evidence="3">CCUG 57113</strain>
    </source>
</reference>
<dbReference type="Proteomes" id="UP001596105">
    <property type="component" value="Unassembled WGS sequence"/>
</dbReference>
<dbReference type="EMBL" id="JBHSMH010000003">
    <property type="protein sequence ID" value="MFC5467307.1"/>
    <property type="molecule type" value="Genomic_DNA"/>
</dbReference>
<dbReference type="Pfam" id="PF08240">
    <property type="entry name" value="ADH_N"/>
    <property type="match status" value="1"/>
</dbReference>
<protein>
    <submittedName>
        <fullName evidence="2">Alcohol dehydrogenase catalytic domain-containing protein</fullName>
    </submittedName>
</protein>
<proteinExistence type="predicted"/>
<accession>A0ABW0LQR2</accession>
<sequence length="75" mass="8196">MFWLPARIALELAGEVEAVGKAVTRFKAGDPIFASTFSPGMVKSLEADKAIDYTQEQSHAKKISLFSRSLPRRAG</sequence>